<protein>
    <recommendedName>
        <fullName evidence="1">non-specific serine/threonine protein kinase</fullName>
        <ecNumber evidence="1">2.7.11.1</ecNumber>
    </recommendedName>
</protein>
<evidence type="ECO:0000313" key="9">
    <source>
        <dbReference type="Proteomes" id="UP001500979"/>
    </source>
</evidence>
<dbReference type="SUPFAM" id="SSF158745">
    <property type="entry name" value="LanC-like"/>
    <property type="match status" value="1"/>
</dbReference>
<dbReference type="Pfam" id="PF25816">
    <property type="entry name" value="RamC_N"/>
    <property type="match status" value="1"/>
</dbReference>
<dbReference type="EMBL" id="BAAAUX010000002">
    <property type="protein sequence ID" value="GAA2775269.1"/>
    <property type="molecule type" value="Genomic_DNA"/>
</dbReference>
<dbReference type="InterPro" id="IPR007822">
    <property type="entry name" value="LANC-like"/>
</dbReference>
<organism evidence="8 9">
    <name type="scientific">Saccharopolyspora taberi</name>
    <dbReference type="NCBI Taxonomy" id="60895"/>
    <lineage>
        <taxon>Bacteria</taxon>
        <taxon>Bacillati</taxon>
        <taxon>Actinomycetota</taxon>
        <taxon>Actinomycetes</taxon>
        <taxon>Pseudonocardiales</taxon>
        <taxon>Pseudonocardiaceae</taxon>
        <taxon>Saccharopolyspora</taxon>
    </lineage>
</organism>
<evidence type="ECO:0000259" key="7">
    <source>
        <dbReference type="PROSITE" id="PS50011"/>
    </source>
</evidence>
<dbReference type="Proteomes" id="UP001500979">
    <property type="component" value="Unassembled WGS sequence"/>
</dbReference>
<gene>
    <name evidence="8" type="primary">lanKC</name>
    <name evidence="8" type="ORF">GCM10010470_04230</name>
</gene>
<dbReference type="SUPFAM" id="SSF56112">
    <property type="entry name" value="Protein kinase-like (PK-like)"/>
    <property type="match status" value="1"/>
</dbReference>
<dbReference type="PANTHER" id="PTHR43289">
    <property type="entry name" value="MITOGEN-ACTIVATED PROTEIN KINASE KINASE KINASE 20-RELATED"/>
    <property type="match status" value="1"/>
</dbReference>
<keyword evidence="5" id="KW-0418">Kinase</keyword>
<comment type="caution">
    <text evidence="8">The sequence shown here is derived from an EMBL/GenBank/DDBJ whole genome shotgun (WGS) entry which is preliminary data.</text>
</comment>
<dbReference type="InterPro" id="IPR057929">
    <property type="entry name" value="RamC_N"/>
</dbReference>
<dbReference type="Pfam" id="PF05147">
    <property type="entry name" value="LANC_like"/>
    <property type="match status" value="1"/>
</dbReference>
<keyword evidence="2" id="KW-0723">Serine/threonine-protein kinase</keyword>
<evidence type="ECO:0000256" key="6">
    <source>
        <dbReference type="ARBA" id="ARBA00022840"/>
    </source>
</evidence>
<proteinExistence type="predicted"/>
<feature type="domain" description="Protein kinase" evidence="7">
    <location>
        <begin position="233"/>
        <end position="493"/>
    </location>
</feature>
<evidence type="ECO:0000256" key="4">
    <source>
        <dbReference type="ARBA" id="ARBA00022741"/>
    </source>
</evidence>
<dbReference type="NCBIfam" id="NF038150">
    <property type="entry name" value="lanthi_synth_IV"/>
    <property type="match status" value="1"/>
</dbReference>
<reference evidence="8 9" key="1">
    <citation type="journal article" date="2019" name="Int. J. Syst. Evol. Microbiol.">
        <title>The Global Catalogue of Microorganisms (GCM) 10K type strain sequencing project: providing services to taxonomists for standard genome sequencing and annotation.</title>
        <authorList>
            <consortium name="The Broad Institute Genomics Platform"/>
            <consortium name="The Broad Institute Genome Sequencing Center for Infectious Disease"/>
            <person name="Wu L."/>
            <person name="Ma J."/>
        </authorList>
    </citation>
    <scope>NUCLEOTIDE SEQUENCE [LARGE SCALE GENOMIC DNA]</scope>
    <source>
        <strain evidence="8 9">JCM 9383</strain>
    </source>
</reference>
<sequence length="899" mass="96807">MKQESRAPASGAMPSCDAKIPGSDGSLVPLLRDALGVRAAASWAVREDEFWCRATPVESTMARQGWKLHLAATTPTAGAVLQRSLPVLLDARVPFKFAATLAGVHALNSSHAPRSSAGKFLTVYPGTDEQCAELAEALHLATVGLNGPVILSDRPYRRGSLVHYRYGSFVDQRVLTNDGLYRNIIRGPSGEALTDRREARYTPPDWARSPFADAEPLPRRRRRRQPILLGDRFAVKEAIRHANKGGVYRARDTFTGAEVVLKEARPHAAAGPDGTDARDLLRVEADALRTLAPLGVCPRVVSLFDHGGHVFLAVEQLTGAPLRKWVVDGIREHGSRGHLPAGLRMAARLAAKLEAVHGAGLVLRDFNPNNVVVVDGEPWLIDFELSVPVHRPAERPAIGTPGYAAPEQLRGDPAEPTADLFALGATILFVLTGAHPIIPDDRPSGRPLRDRLALWLPTVSAVELPAPVTSLITGLMDDDPAARPGPERVREVLAAPPGREPRPARCEPFSGVEWQEAVDGIVDHLLATMDPHNGEALWPVARDIHDPCNLQHGAAGPLAALALYHRLRGGDRVAEAIATAVDWMRLRAERDPFRTPGLYFGRAGIAWALHDAATAIGDHEATDHAVRLAKELPTTWLSPDITHGMAGLGLTALHFWQVTGDPEFAKRARLSADALSRSAREDADGPFWQTADDADSDFAGRRFHGFAHGTAGIGCFLLAAAELGGPAYLDAAESALRPLQRHAVVDDSGARWRSSPDRKGPVLPHWCSGSSGVGTFLVRLARATGNPTARDLAVRAAAAAVDHAWRGPVGQCHGLAGNAEFLLDMADHLEEPAYLATAHRIAHAIFARRVYRDGLTVFPDAEGGVSVEWADGLSGVLGFLLRLRYGCPRQWTTGQADRP</sequence>
<dbReference type="Pfam" id="PF00069">
    <property type="entry name" value="Pkinase"/>
    <property type="match status" value="1"/>
</dbReference>
<evidence type="ECO:0000313" key="8">
    <source>
        <dbReference type="EMBL" id="GAA2775269.1"/>
    </source>
</evidence>
<evidence type="ECO:0000256" key="3">
    <source>
        <dbReference type="ARBA" id="ARBA00022679"/>
    </source>
</evidence>
<accession>A0ABN3V241</accession>
<dbReference type="PROSITE" id="PS50011">
    <property type="entry name" value="PROTEIN_KINASE_DOM"/>
    <property type="match status" value="1"/>
</dbReference>
<evidence type="ECO:0000256" key="2">
    <source>
        <dbReference type="ARBA" id="ARBA00022527"/>
    </source>
</evidence>
<dbReference type="CDD" id="cd04791">
    <property type="entry name" value="LanC_SerThrkinase"/>
    <property type="match status" value="1"/>
</dbReference>
<dbReference type="PRINTS" id="PR01950">
    <property type="entry name" value="LANCSUPER"/>
</dbReference>
<dbReference type="Gene3D" id="3.30.200.20">
    <property type="entry name" value="Phosphorylase Kinase, domain 1"/>
    <property type="match status" value="1"/>
</dbReference>
<keyword evidence="4" id="KW-0547">Nucleotide-binding</keyword>
<dbReference type="CDD" id="cd14014">
    <property type="entry name" value="STKc_PknB_like"/>
    <property type="match status" value="1"/>
</dbReference>
<dbReference type="InterPro" id="IPR011009">
    <property type="entry name" value="Kinase-like_dom_sf"/>
</dbReference>
<name>A0ABN3V241_9PSEU</name>
<dbReference type="SMART" id="SM01260">
    <property type="entry name" value="LANC_like"/>
    <property type="match status" value="1"/>
</dbReference>
<evidence type="ECO:0000256" key="1">
    <source>
        <dbReference type="ARBA" id="ARBA00012513"/>
    </source>
</evidence>
<dbReference type="SMART" id="SM00220">
    <property type="entry name" value="S_TKc"/>
    <property type="match status" value="1"/>
</dbReference>
<dbReference type="InterPro" id="IPR000719">
    <property type="entry name" value="Prot_kinase_dom"/>
</dbReference>
<keyword evidence="3" id="KW-0808">Transferase</keyword>
<keyword evidence="6" id="KW-0067">ATP-binding</keyword>
<dbReference type="PANTHER" id="PTHR43289:SF6">
    <property type="entry name" value="SERINE_THREONINE-PROTEIN KINASE NEKL-3"/>
    <property type="match status" value="1"/>
</dbReference>
<evidence type="ECO:0000256" key="5">
    <source>
        <dbReference type="ARBA" id="ARBA00022777"/>
    </source>
</evidence>
<dbReference type="RefSeq" id="WP_344677597.1">
    <property type="nucleotide sequence ID" value="NZ_BAAAUX010000002.1"/>
</dbReference>
<dbReference type="InterPro" id="IPR058053">
    <property type="entry name" value="RamC_C"/>
</dbReference>
<dbReference type="EC" id="2.7.11.1" evidence="1"/>
<keyword evidence="9" id="KW-1185">Reference proteome</keyword>
<dbReference type="Gene3D" id="1.10.510.10">
    <property type="entry name" value="Transferase(Phosphotransferase) domain 1"/>
    <property type="match status" value="1"/>
</dbReference>
<dbReference type="Gene3D" id="1.50.10.20">
    <property type="match status" value="1"/>
</dbReference>